<proteinExistence type="inferred from homology"/>
<evidence type="ECO:0000313" key="5">
    <source>
        <dbReference type="EMBL" id="PGH16725.1"/>
    </source>
</evidence>
<sequence length="259" mass="29531">MESRHIIRSINLSASRRSMIRQCPLSRSSPSFLPAIARPLSNSSPRYSSGQASSPAKPEDDSASSQQQQQSESQSESHNQPITPLTPKYPPKADSQQPTNQTSNTGSRSIFNNTSSITDNNLDQVTSILNDLKPRSPRTANNIFDPRHSRETDMYRKVRDAMGQSQKSRVPPVNLRLGPELGRTIAVDTKAGVSVATAFQMMESRVRKNRVKNMLMNQRFHVRRGQRKKQLRRERWQKLFKFSFQHTVARCEKLRKQGW</sequence>
<protein>
    <recommendedName>
        <fullName evidence="7">Ribosomal protein S21</fullName>
    </recommendedName>
</protein>
<dbReference type="GO" id="GO:0005763">
    <property type="term" value="C:mitochondrial small ribosomal subunit"/>
    <property type="evidence" value="ECO:0007669"/>
    <property type="project" value="TreeGrafter"/>
</dbReference>
<name>A0A2B7Y6A0_9EURO</name>
<evidence type="ECO:0000256" key="2">
    <source>
        <dbReference type="ARBA" id="ARBA00022980"/>
    </source>
</evidence>
<evidence type="ECO:0000256" key="3">
    <source>
        <dbReference type="ARBA" id="ARBA00023274"/>
    </source>
</evidence>
<dbReference type="STRING" id="1447875.A0A2B7Y6A0"/>
<reference evidence="5 6" key="1">
    <citation type="submission" date="2017-10" db="EMBL/GenBank/DDBJ databases">
        <title>Comparative genomics in systemic dimorphic fungi from Ajellomycetaceae.</title>
        <authorList>
            <person name="Munoz J.F."/>
            <person name="Mcewen J.G."/>
            <person name="Clay O.K."/>
            <person name="Cuomo C.A."/>
        </authorList>
    </citation>
    <scope>NUCLEOTIDE SEQUENCE [LARGE SCALE GENOMIC DNA]</scope>
    <source>
        <strain evidence="5 6">UAMH5409</strain>
    </source>
</reference>
<organism evidence="5 6">
    <name type="scientific">Helicocarpus griseus UAMH5409</name>
    <dbReference type="NCBI Taxonomy" id="1447875"/>
    <lineage>
        <taxon>Eukaryota</taxon>
        <taxon>Fungi</taxon>
        <taxon>Dikarya</taxon>
        <taxon>Ascomycota</taxon>
        <taxon>Pezizomycotina</taxon>
        <taxon>Eurotiomycetes</taxon>
        <taxon>Eurotiomycetidae</taxon>
        <taxon>Onygenales</taxon>
        <taxon>Ajellomycetaceae</taxon>
        <taxon>Helicocarpus</taxon>
    </lineage>
</organism>
<evidence type="ECO:0008006" key="7">
    <source>
        <dbReference type="Google" id="ProtNLM"/>
    </source>
</evidence>
<gene>
    <name evidence="5" type="ORF">AJ79_01598</name>
</gene>
<dbReference type="EMBL" id="PDNB01000015">
    <property type="protein sequence ID" value="PGH16725.1"/>
    <property type="molecule type" value="Genomic_DNA"/>
</dbReference>
<evidence type="ECO:0000313" key="6">
    <source>
        <dbReference type="Proteomes" id="UP000223968"/>
    </source>
</evidence>
<evidence type="ECO:0000256" key="4">
    <source>
        <dbReference type="SAM" id="MobiDB-lite"/>
    </source>
</evidence>
<dbReference type="Pfam" id="PF01165">
    <property type="entry name" value="Ribosomal_S21"/>
    <property type="match status" value="1"/>
</dbReference>
<dbReference type="PANTHER" id="PTHR41237:SF1">
    <property type="entry name" value="SMALL RIBOSOMAL SUBUNIT PROTEIN BS21M"/>
    <property type="match status" value="1"/>
</dbReference>
<feature type="compositionally biased region" description="Polar residues" evidence="4">
    <location>
        <begin position="40"/>
        <end position="54"/>
    </location>
</feature>
<dbReference type="GO" id="GO:0070124">
    <property type="term" value="P:mitochondrial translational initiation"/>
    <property type="evidence" value="ECO:0007669"/>
    <property type="project" value="TreeGrafter"/>
</dbReference>
<dbReference type="PANTHER" id="PTHR41237">
    <property type="entry name" value="37S RIBOSOMAL PROTEIN MRP21, MITOCHONDRIAL"/>
    <property type="match status" value="1"/>
</dbReference>
<accession>A0A2B7Y6A0</accession>
<keyword evidence="2" id="KW-0689">Ribosomal protein</keyword>
<evidence type="ECO:0000256" key="1">
    <source>
        <dbReference type="ARBA" id="ARBA00006640"/>
    </source>
</evidence>
<dbReference type="AlphaFoldDB" id="A0A2B7Y6A0"/>
<comment type="caution">
    <text evidence="5">The sequence shown here is derived from an EMBL/GenBank/DDBJ whole genome shotgun (WGS) entry which is preliminary data.</text>
</comment>
<feature type="compositionally biased region" description="Low complexity" evidence="4">
    <location>
        <begin position="64"/>
        <end position="77"/>
    </location>
</feature>
<dbReference type="OrthoDB" id="2501249at2759"/>
<dbReference type="GO" id="GO:0003735">
    <property type="term" value="F:structural constituent of ribosome"/>
    <property type="evidence" value="ECO:0007669"/>
    <property type="project" value="InterPro"/>
</dbReference>
<comment type="similarity">
    <text evidence="1">Belongs to the bacterial ribosomal protein bS21 family.</text>
</comment>
<keyword evidence="3" id="KW-0687">Ribonucleoprotein</keyword>
<dbReference type="InterPro" id="IPR001911">
    <property type="entry name" value="Ribosomal_bS21"/>
</dbReference>
<feature type="compositionally biased region" description="Polar residues" evidence="4">
    <location>
        <begin position="94"/>
        <end position="118"/>
    </location>
</feature>
<dbReference type="Proteomes" id="UP000223968">
    <property type="component" value="Unassembled WGS sequence"/>
</dbReference>
<feature type="region of interest" description="Disordered" evidence="4">
    <location>
        <begin position="15"/>
        <end position="118"/>
    </location>
</feature>
<dbReference type="InterPro" id="IPR052837">
    <property type="entry name" value="Mitoribosomal_bS21"/>
</dbReference>
<keyword evidence="6" id="KW-1185">Reference proteome</keyword>